<gene>
    <name evidence="1" type="ORF">AV656_06460</name>
</gene>
<dbReference type="RefSeq" id="WP_063180140.1">
    <property type="nucleotide sequence ID" value="NZ_LQNT01000009.1"/>
</dbReference>
<evidence type="ECO:0000313" key="1">
    <source>
        <dbReference type="EMBL" id="KZE38545.1"/>
    </source>
</evidence>
<dbReference type="AlphaFoldDB" id="A0A165H1X2"/>
<organism evidence="1 2">
    <name type="scientific">Bhargavaea cecembensis</name>
    <dbReference type="NCBI Taxonomy" id="394098"/>
    <lineage>
        <taxon>Bacteria</taxon>
        <taxon>Bacillati</taxon>
        <taxon>Bacillota</taxon>
        <taxon>Bacilli</taxon>
        <taxon>Bacillales</taxon>
        <taxon>Caryophanaceae</taxon>
        <taxon>Bhargavaea</taxon>
    </lineage>
</organism>
<comment type="caution">
    <text evidence="1">The sequence shown here is derived from an EMBL/GenBank/DDBJ whole genome shotgun (WGS) entry which is preliminary data.</text>
</comment>
<reference evidence="1 2" key="1">
    <citation type="submission" date="2016-01" db="EMBL/GenBank/DDBJ databases">
        <title>Whole genome sequencing of Bhargavaea cecembensis T14.</title>
        <authorList>
            <person name="Hong K.W."/>
        </authorList>
    </citation>
    <scope>NUCLEOTIDE SEQUENCE [LARGE SCALE GENOMIC DNA]</scope>
    <source>
        <strain evidence="1 2">T14</strain>
    </source>
</reference>
<name>A0A165H1X2_9BACL</name>
<evidence type="ECO:0000313" key="2">
    <source>
        <dbReference type="Proteomes" id="UP000076490"/>
    </source>
</evidence>
<dbReference type="Proteomes" id="UP000076490">
    <property type="component" value="Unassembled WGS sequence"/>
</dbReference>
<proteinExistence type="predicted"/>
<dbReference type="OrthoDB" id="2365165at2"/>
<accession>A0A165H1X2</accession>
<protein>
    <recommendedName>
        <fullName evidence="3">DUF5085 domain-containing protein</fullName>
    </recommendedName>
</protein>
<sequence length="151" mass="16857">MAIERRPLVFDHVLTFQTEQRKADWQDPLSLLESFVLDKGVYKNGPAFFTFVPDSEDKSSGTFTYYQPINGPLDTGGDNGFGYEARFHSGDALVMRQAEQEADFDAAYVKVQDVAAQEGLVLGETYYCVLLDVYGDIMIDLVVPLEGGRPE</sequence>
<evidence type="ECO:0008006" key="3">
    <source>
        <dbReference type="Google" id="ProtNLM"/>
    </source>
</evidence>
<dbReference type="EMBL" id="LQNT01000009">
    <property type="protein sequence ID" value="KZE38545.1"/>
    <property type="molecule type" value="Genomic_DNA"/>
</dbReference>